<keyword evidence="2" id="KW-1185">Reference proteome</keyword>
<proteinExistence type="predicted"/>
<reference evidence="1 2" key="1">
    <citation type="journal article" date="2019" name="Environ. Microbiol.">
        <title>At the nexus of three kingdoms: the genome of the mycorrhizal fungus Gigaspora margarita provides insights into plant, endobacterial and fungal interactions.</title>
        <authorList>
            <person name="Venice F."/>
            <person name="Ghignone S."/>
            <person name="Salvioli di Fossalunga A."/>
            <person name="Amselem J."/>
            <person name="Novero M."/>
            <person name="Xianan X."/>
            <person name="Sedzielewska Toro K."/>
            <person name="Morin E."/>
            <person name="Lipzen A."/>
            <person name="Grigoriev I.V."/>
            <person name="Henrissat B."/>
            <person name="Martin F.M."/>
            <person name="Bonfante P."/>
        </authorList>
    </citation>
    <scope>NUCLEOTIDE SEQUENCE [LARGE SCALE GENOMIC DNA]</scope>
    <source>
        <strain evidence="1 2">BEG34</strain>
    </source>
</reference>
<name>A0A8H4EPF8_GIGMA</name>
<evidence type="ECO:0000313" key="2">
    <source>
        <dbReference type="Proteomes" id="UP000439903"/>
    </source>
</evidence>
<gene>
    <name evidence="1" type="ORF">F8M41_012373</name>
</gene>
<evidence type="ECO:0000313" key="1">
    <source>
        <dbReference type="EMBL" id="KAF0530131.1"/>
    </source>
</evidence>
<dbReference type="EMBL" id="WTPW01000252">
    <property type="protein sequence ID" value="KAF0530131.1"/>
    <property type="molecule type" value="Genomic_DNA"/>
</dbReference>
<dbReference type="Proteomes" id="UP000439903">
    <property type="component" value="Unassembled WGS sequence"/>
</dbReference>
<comment type="caution">
    <text evidence="1">The sequence shown here is derived from an EMBL/GenBank/DDBJ whole genome shotgun (WGS) entry which is preliminary data.</text>
</comment>
<dbReference type="AlphaFoldDB" id="A0A8H4EPF8"/>
<dbReference type="OrthoDB" id="2334385at2759"/>
<accession>A0A8H4EPF8</accession>
<organism evidence="1 2">
    <name type="scientific">Gigaspora margarita</name>
    <dbReference type="NCBI Taxonomy" id="4874"/>
    <lineage>
        <taxon>Eukaryota</taxon>
        <taxon>Fungi</taxon>
        <taxon>Fungi incertae sedis</taxon>
        <taxon>Mucoromycota</taxon>
        <taxon>Glomeromycotina</taxon>
        <taxon>Glomeromycetes</taxon>
        <taxon>Diversisporales</taxon>
        <taxon>Gigasporaceae</taxon>
        <taxon>Gigaspora</taxon>
    </lineage>
</organism>
<protein>
    <submittedName>
        <fullName evidence="1">Hsp70 family protein</fullName>
    </submittedName>
</protein>
<sequence length="660" mass="76953">MFANLIQKKKVKSPTTIECLIKEVTIKIDGEPNSYTQKVDIEQSLSKFRKELSDLYEQNPNGRPCIFKNMYFVGKGGGIISQDAENSCKLGDVLRDGDIIKIKRSLEHIDESEIIKRCNLEYGIKMSDDGPVEPHKSKKAFEFIKQNEIVELFQPIADIYSKDECITRNNKYEIIYQKNLIANLKVSANLPWSSLSTDFEISYERLRGSVNYNETSMKFDVNLQGRAKVLMADKVRPSKEFEKAVDDALKCPNPLEKLKNVCNEYGEFWAREIILGGKIQIIRDDFIEINTQTEERTIGASSSINIRNINQNLQVNRIENESIGINKNYTKWRIVEYRDVVSIFEILDHDLRRRVLNTLGRNILYAKVDQCKLTFFPNQKPCLHELDIPKKYKENVKDYQIFATIISEKKGTFSVQVMYTTDDNSTNIRSTNLLIHQFRKSRKNKLRKYILKIRWIIIGIPNDFNFFEYEDFGGLKELEVKLSNYFSSNHLQNTLDIYDEYEECKTYPLVTCALMNRETESLQYNPFELKIVTGIHFHHTLNKHLQMCVHNYDLAKNKCEEVIPPYFSVQCCITHRDRDLVPQGKLCPSTFFRIERKKTRWTCDQPDFASLYQQAYAKSCIPGLLKITSDDAVFKSFNGITFNEEQLPALYYLCIFQKSN</sequence>